<protein>
    <submittedName>
        <fullName evidence="2">Putative transcriptional regulator YqhC</fullName>
    </submittedName>
</protein>
<dbReference type="Gene3D" id="1.10.10.60">
    <property type="entry name" value="Homeodomain-like"/>
    <property type="match status" value="1"/>
</dbReference>
<dbReference type="GO" id="GO:0043565">
    <property type="term" value="F:sequence-specific DNA binding"/>
    <property type="evidence" value="ECO:0007669"/>
    <property type="project" value="InterPro"/>
</dbReference>
<dbReference type="AlphaFoldDB" id="A0A017T6C7"/>
<reference evidence="2 3" key="1">
    <citation type="submission" date="2013-05" db="EMBL/GenBank/DDBJ databases">
        <title>Genome assembly of Chondromyces apiculatus DSM 436.</title>
        <authorList>
            <person name="Sharma G."/>
            <person name="Khatri I."/>
            <person name="Kaur C."/>
            <person name="Mayilraj S."/>
            <person name="Subramanian S."/>
        </authorList>
    </citation>
    <scope>NUCLEOTIDE SEQUENCE [LARGE SCALE GENOMIC DNA]</scope>
    <source>
        <strain evidence="2 3">DSM 436</strain>
    </source>
</reference>
<keyword evidence="3" id="KW-1185">Reference proteome</keyword>
<dbReference type="STRING" id="1192034.CAP_4804"/>
<accession>A0A017T6C7</accession>
<gene>
    <name evidence="2" type="ORF">CAP_4804</name>
</gene>
<name>A0A017T6C7_9BACT</name>
<dbReference type="Proteomes" id="UP000019678">
    <property type="component" value="Unassembled WGS sequence"/>
</dbReference>
<evidence type="ECO:0000313" key="2">
    <source>
        <dbReference type="EMBL" id="EYF04121.1"/>
    </source>
</evidence>
<dbReference type="RefSeq" id="WP_044244759.1">
    <property type="nucleotide sequence ID" value="NZ_ASRX01000038.1"/>
</dbReference>
<dbReference type="GO" id="GO:0003700">
    <property type="term" value="F:DNA-binding transcription factor activity"/>
    <property type="evidence" value="ECO:0007669"/>
    <property type="project" value="InterPro"/>
</dbReference>
<dbReference type="EMBL" id="ASRX01000038">
    <property type="protein sequence ID" value="EYF04121.1"/>
    <property type="molecule type" value="Genomic_DNA"/>
</dbReference>
<evidence type="ECO:0000313" key="3">
    <source>
        <dbReference type="Proteomes" id="UP000019678"/>
    </source>
</evidence>
<evidence type="ECO:0000259" key="1">
    <source>
        <dbReference type="PROSITE" id="PS01124"/>
    </source>
</evidence>
<comment type="caution">
    <text evidence="2">The sequence shown here is derived from an EMBL/GenBank/DDBJ whole genome shotgun (WGS) entry which is preliminary data.</text>
</comment>
<feature type="domain" description="HTH araC/xylS-type" evidence="1">
    <location>
        <begin position="1"/>
        <end position="35"/>
    </location>
</feature>
<proteinExistence type="predicted"/>
<sequence>MVKTVAHDVGYESESQFSREYRRFFGATVSVLARAPACTCVTGRIGPIERAARLWRRRIDRQELQLTGPA</sequence>
<dbReference type="InterPro" id="IPR018060">
    <property type="entry name" value="HTH_AraC"/>
</dbReference>
<organism evidence="2 3">
    <name type="scientific">Chondromyces apiculatus DSM 436</name>
    <dbReference type="NCBI Taxonomy" id="1192034"/>
    <lineage>
        <taxon>Bacteria</taxon>
        <taxon>Pseudomonadati</taxon>
        <taxon>Myxococcota</taxon>
        <taxon>Polyangia</taxon>
        <taxon>Polyangiales</taxon>
        <taxon>Polyangiaceae</taxon>
        <taxon>Chondromyces</taxon>
    </lineage>
</organism>
<dbReference type="PROSITE" id="PS01124">
    <property type="entry name" value="HTH_ARAC_FAMILY_2"/>
    <property type="match status" value="1"/>
</dbReference>